<proteinExistence type="predicted"/>
<dbReference type="EMBL" id="RBOC01000144">
    <property type="protein sequence ID" value="RMM07111.1"/>
    <property type="molecule type" value="Genomic_DNA"/>
</dbReference>
<dbReference type="GO" id="GO:0006313">
    <property type="term" value="P:DNA transposition"/>
    <property type="evidence" value="ECO:0007669"/>
    <property type="project" value="InterPro"/>
</dbReference>
<dbReference type="InterPro" id="IPR007069">
    <property type="entry name" value="Transposase_32"/>
</dbReference>
<dbReference type="Pfam" id="PF04986">
    <property type="entry name" value="Y2_Tnp"/>
    <property type="match status" value="1"/>
</dbReference>
<dbReference type="Proteomes" id="UP000269872">
    <property type="component" value="Unassembled WGS sequence"/>
</dbReference>
<name>A0A0P9K9A0_9PSED</name>
<accession>A0A0P9K9A0</accession>
<evidence type="ECO:0000313" key="3">
    <source>
        <dbReference type="EMBL" id="RMV68560.1"/>
    </source>
</evidence>
<dbReference type="EMBL" id="RBUY01000220">
    <property type="protein sequence ID" value="RMV68560.1"/>
    <property type="molecule type" value="Genomic_DNA"/>
</dbReference>
<evidence type="ECO:0000313" key="2">
    <source>
        <dbReference type="EMBL" id="RMM07111.1"/>
    </source>
</evidence>
<evidence type="ECO:0000259" key="1">
    <source>
        <dbReference type="Pfam" id="PF04986"/>
    </source>
</evidence>
<dbReference type="GO" id="GO:0004803">
    <property type="term" value="F:transposase activity"/>
    <property type="evidence" value="ECO:0007669"/>
    <property type="project" value="InterPro"/>
</dbReference>
<protein>
    <submittedName>
        <fullName evidence="3">Transposase protein</fullName>
    </submittedName>
</protein>
<dbReference type="GO" id="GO:0003677">
    <property type="term" value="F:DNA binding"/>
    <property type="evidence" value="ECO:0007669"/>
    <property type="project" value="InterPro"/>
</dbReference>
<feature type="domain" description="Transposase IS801/IS1294" evidence="1">
    <location>
        <begin position="42"/>
        <end position="155"/>
    </location>
</feature>
<comment type="caution">
    <text evidence="3">The sequence shown here is derived from an EMBL/GenBank/DDBJ whole genome shotgun (WGS) entry which is preliminary data.</text>
</comment>
<evidence type="ECO:0000313" key="5">
    <source>
        <dbReference type="Proteomes" id="UP000278587"/>
    </source>
</evidence>
<dbReference type="AlphaFoldDB" id="A0A0P9K9A0"/>
<reference evidence="4 5" key="1">
    <citation type="submission" date="2018-08" db="EMBL/GenBank/DDBJ databases">
        <title>Recombination of ecologically and evolutionarily significant loci maintains genetic cohesion in the Pseudomonas syringae species complex.</title>
        <authorList>
            <person name="Dillon M."/>
            <person name="Thakur S."/>
            <person name="Almeida R.N.D."/>
            <person name="Weir B.S."/>
            <person name="Guttman D.S."/>
        </authorList>
    </citation>
    <scope>NUCLEOTIDE SEQUENCE [LARGE SCALE GENOMIC DNA]</scope>
    <source>
        <strain evidence="2 5">ICMP 4086</strain>
        <strain evidence="3 4">ICMP 7496</strain>
    </source>
</reference>
<organism evidence="3 4">
    <name type="scientific">Pseudomonas caricapapayae</name>
    <dbReference type="NCBI Taxonomy" id="46678"/>
    <lineage>
        <taxon>Bacteria</taxon>
        <taxon>Pseudomonadati</taxon>
        <taxon>Pseudomonadota</taxon>
        <taxon>Gammaproteobacteria</taxon>
        <taxon>Pseudomonadales</taxon>
        <taxon>Pseudomonadaceae</taxon>
        <taxon>Pseudomonas</taxon>
    </lineage>
</organism>
<gene>
    <name evidence="3" type="ORF">ALP05_03236</name>
    <name evidence="2" type="ORF">ALQ84_03988</name>
</gene>
<evidence type="ECO:0000313" key="4">
    <source>
        <dbReference type="Proteomes" id="UP000269872"/>
    </source>
</evidence>
<dbReference type="Proteomes" id="UP000278587">
    <property type="component" value="Unassembled WGS sequence"/>
</dbReference>
<sequence length="171" mass="20058">MFTLPDTLWSLFFYNRGLLDALFRLAADNLLYAGKRRDLHIGLFGALHTYDRRLNWHPHMHLSATAGGLDEQGARKSLAFHEKAMRRRWMWNVRNTLLGLWGQLTLPPELAHINHESDRRHLVLNAGGQHWHIYLSTKTENGRKTANYLGRYLKNRPSRAAVWRITRLEPR</sequence>